<gene>
    <name evidence="2" type="ORF">FXF69_29405</name>
</gene>
<dbReference type="PANTHER" id="PTHR47197">
    <property type="entry name" value="PROTEIN NIRF"/>
    <property type="match status" value="1"/>
</dbReference>
<name>A0A5D0NEM7_9ACTN</name>
<organism evidence="2 3">
    <name type="scientific">Actinomadura chibensis</name>
    <dbReference type="NCBI Taxonomy" id="392828"/>
    <lineage>
        <taxon>Bacteria</taxon>
        <taxon>Bacillati</taxon>
        <taxon>Actinomycetota</taxon>
        <taxon>Actinomycetes</taxon>
        <taxon>Streptosporangiales</taxon>
        <taxon>Thermomonosporaceae</taxon>
        <taxon>Actinomadura</taxon>
    </lineage>
</organism>
<proteinExistence type="predicted"/>
<keyword evidence="3" id="KW-1185">Reference proteome</keyword>
<evidence type="ECO:0000256" key="1">
    <source>
        <dbReference type="SAM" id="SignalP"/>
    </source>
</evidence>
<dbReference type="STRING" id="1220554.GCA_001552135_04038"/>
<reference evidence="2 3" key="1">
    <citation type="submission" date="2019-08" db="EMBL/GenBank/DDBJ databases">
        <title>Actinomadura sp. nov. CYP1-5 isolated from mountain soil.</title>
        <authorList>
            <person name="Songsumanus A."/>
            <person name="Kuncharoen N."/>
            <person name="Kudo T."/>
            <person name="Yuki M."/>
            <person name="Igarashi Y."/>
            <person name="Tanasupawat S."/>
        </authorList>
    </citation>
    <scope>NUCLEOTIDE SEQUENCE [LARGE SCALE GENOMIC DNA]</scope>
    <source>
        <strain evidence="2 3">JCM 14158</strain>
    </source>
</reference>
<dbReference type="InterPro" id="IPR015943">
    <property type="entry name" value="WD40/YVTN_repeat-like_dom_sf"/>
</dbReference>
<protein>
    <submittedName>
        <fullName evidence="2">Superoxide dismutase</fullName>
    </submittedName>
</protein>
<evidence type="ECO:0000313" key="3">
    <source>
        <dbReference type="Proteomes" id="UP000323380"/>
    </source>
</evidence>
<dbReference type="Gene3D" id="2.130.10.10">
    <property type="entry name" value="YVTN repeat-like/Quinoprotein amine dehydrogenase"/>
    <property type="match status" value="1"/>
</dbReference>
<accession>A0A5D0NEM7</accession>
<keyword evidence="1" id="KW-0732">Signal</keyword>
<sequence length="299" mass="31083">MWSRIVIAVLSAGLLVPVGGSAQGATGPEPDQIALPNGFQPEGIATGPGPVAFFGSRSTGAIYRADLRTGKGELISKGPGTPSLGLETRGDRLYVAGGKAGDARVVNTENGEVVKSYKLTTKAAFINDVALTKDAAWFSDSTNQQLYRVPLSGDGEVKTLPLTGDIVWGEGFNSNGIEALDGGKSLVLIQSNTGKLFKVDPETGVAKAIGLGGEILTAGDGILLVGRTVYAVQNRLNTVSVIELNDAATEGKVVKKLTDPRFDVPTSVARSGSRLYLPNARFNTTPTPDTPYNAVAVTP</sequence>
<dbReference type="PANTHER" id="PTHR47197:SF3">
    <property type="entry name" value="DIHYDRO-HEME D1 DEHYDROGENASE"/>
    <property type="match status" value="1"/>
</dbReference>
<evidence type="ECO:0000313" key="2">
    <source>
        <dbReference type="EMBL" id="TYB42890.1"/>
    </source>
</evidence>
<feature type="signal peptide" evidence="1">
    <location>
        <begin position="1"/>
        <end position="22"/>
    </location>
</feature>
<dbReference type="AlphaFoldDB" id="A0A5D0NEM7"/>
<dbReference type="InterPro" id="IPR051200">
    <property type="entry name" value="Host-pathogen_enzymatic-act"/>
</dbReference>
<dbReference type="EMBL" id="VSFG01000007">
    <property type="protein sequence ID" value="TYB42890.1"/>
    <property type="molecule type" value="Genomic_DNA"/>
</dbReference>
<dbReference type="Proteomes" id="UP000323380">
    <property type="component" value="Unassembled WGS sequence"/>
</dbReference>
<dbReference type="SUPFAM" id="SSF63829">
    <property type="entry name" value="Calcium-dependent phosphotriesterase"/>
    <property type="match status" value="1"/>
</dbReference>
<comment type="caution">
    <text evidence="2">The sequence shown here is derived from an EMBL/GenBank/DDBJ whole genome shotgun (WGS) entry which is preliminary data.</text>
</comment>
<feature type="chain" id="PRO_5038918979" evidence="1">
    <location>
        <begin position="23"/>
        <end position="299"/>
    </location>
</feature>